<evidence type="ECO:0000313" key="1">
    <source>
        <dbReference type="EMBL" id="KAI0086503.1"/>
    </source>
</evidence>
<sequence>MSIPTFELQVHAYIVDAIAALPEVPRPYRSRSLIAVRRGTKSAKITKIIRPLLLIGSGESEGVTCFRRHPENRQCRSVETGCFMATVRSSAHIQYGRPRILPNCQKGIGNGNVLGHRSRSNGFDVVGLTAREPSPMRMKTSWYACWWLKVFWSCDRLMRSV</sequence>
<comment type="caution">
    <text evidence="1">The sequence shown here is derived from an EMBL/GenBank/DDBJ whole genome shotgun (WGS) entry which is preliminary data.</text>
</comment>
<evidence type="ECO:0000313" key="2">
    <source>
        <dbReference type="Proteomes" id="UP001055072"/>
    </source>
</evidence>
<dbReference type="EMBL" id="MU274923">
    <property type="protein sequence ID" value="KAI0086503.1"/>
    <property type="molecule type" value="Genomic_DNA"/>
</dbReference>
<proteinExistence type="predicted"/>
<keyword evidence="2" id="KW-1185">Reference proteome</keyword>
<gene>
    <name evidence="1" type="ORF">BDY19DRAFT_346779</name>
</gene>
<reference evidence="1" key="1">
    <citation type="journal article" date="2021" name="Environ. Microbiol.">
        <title>Gene family expansions and transcriptome signatures uncover fungal adaptations to wood decay.</title>
        <authorList>
            <person name="Hage H."/>
            <person name="Miyauchi S."/>
            <person name="Viragh M."/>
            <person name="Drula E."/>
            <person name="Min B."/>
            <person name="Chaduli D."/>
            <person name="Navarro D."/>
            <person name="Favel A."/>
            <person name="Norest M."/>
            <person name="Lesage-Meessen L."/>
            <person name="Balint B."/>
            <person name="Merenyi Z."/>
            <person name="de Eugenio L."/>
            <person name="Morin E."/>
            <person name="Martinez A.T."/>
            <person name="Baldrian P."/>
            <person name="Stursova M."/>
            <person name="Martinez M.J."/>
            <person name="Novotny C."/>
            <person name="Magnuson J.K."/>
            <person name="Spatafora J.W."/>
            <person name="Maurice S."/>
            <person name="Pangilinan J."/>
            <person name="Andreopoulos W."/>
            <person name="LaButti K."/>
            <person name="Hundley H."/>
            <person name="Na H."/>
            <person name="Kuo A."/>
            <person name="Barry K."/>
            <person name="Lipzen A."/>
            <person name="Henrissat B."/>
            <person name="Riley R."/>
            <person name="Ahrendt S."/>
            <person name="Nagy L.G."/>
            <person name="Grigoriev I.V."/>
            <person name="Martin F."/>
            <person name="Rosso M.N."/>
        </authorList>
    </citation>
    <scope>NUCLEOTIDE SEQUENCE</scope>
    <source>
        <strain evidence="1">CBS 384.51</strain>
    </source>
</reference>
<accession>A0ACB8TWQ0</accession>
<organism evidence="1 2">
    <name type="scientific">Irpex rosettiformis</name>
    <dbReference type="NCBI Taxonomy" id="378272"/>
    <lineage>
        <taxon>Eukaryota</taxon>
        <taxon>Fungi</taxon>
        <taxon>Dikarya</taxon>
        <taxon>Basidiomycota</taxon>
        <taxon>Agaricomycotina</taxon>
        <taxon>Agaricomycetes</taxon>
        <taxon>Polyporales</taxon>
        <taxon>Irpicaceae</taxon>
        <taxon>Irpex</taxon>
    </lineage>
</organism>
<name>A0ACB8TWQ0_9APHY</name>
<protein>
    <submittedName>
        <fullName evidence="1">Uncharacterized protein</fullName>
    </submittedName>
</protein>
<dbReference type="Proteomes" id="UP001055072">
    <property type="component" value="Unassembled WGS sequence"/>
</dbReference>